<dbReference type="InterPro" id="IPR036420">
    <property type="entry name" value="BRCT_dom_sf"/>
</dbReference>
<sequence>MASPLPACSLPRRLMPPPASASRILSGVVACVPLRADGDADARQAIIWALSRLGARVASRVSKTCTHVVFNRTPKATDNQAQIEKWALRDLFEKVDQQKEPRPVVVSVTWVSASEREGKKANENDHLVPRPPPVSLYEFLTTPVKPKKPRSRRPHSLTGPLRGKGGKLPYPEATPLVTRMAQTMVKKRKALDAGPLPQQPTVTPLPNPATASGEMEDNVYQFDNVPGPLTQQAADVLASHFKSSKQGFDSSAFTIGSNLAEHADVAEKSKHTPGSKGRPVRGQPNRAARAVPRKGTQEQGVVMQNVGQSCGQQAKRHGDRDSSVSYPPAFPCTVRRGRSFAQKKPNPRICAVGMEHALEPCNKALDGKTGCSIVKNCCTPLQTPPPSCSDVEQCPPEGMGLHERILRRLRASEQGPDALQRAVAVGTPSCGTTAVDAHKQQSITNETMGDSVWRNDGNNRLQAPEVCAKSIEDDRLGGRRASLRIAHKQSHQENKSQSVQGADSRPTKRRRLATRPAGRCSSQSGAVPAKEQNVAPAKGSRAHPQPVRAQRGRASKRQCSKVPVPESDQHQRKRTRSSPEGCLTCSSVSSEVLQMARNATRSLKGISLCTEGYEDDRVTHVVLGNNRRTLKVLLGIANGAHFLDESWLADSVARGEWQSEDGYIKAGKFAQAAEWARAVLQDVGGKKPLHGTAVHVHCGTKRASLVPLQRVAVALGAKVVAVRSASMIVVAKGATAPRSGHSNAQVVQEDWLIDVAENFSIPADGQQQS</sequence>
<protein>
    <recommendedName>
        <fullName evidence="2">BRCT domain-containing protein</fullName>
    </recommendedName>
</protein>
<feature type="region of interest" description="Disordered" evidence="1">
    <location>
        <begin position="264"/>
        <end position="328"/>
    </location>
</feature>
<dbReference type="Gene3D" id="3.40.50.10190">
    <property type="entry name" value="BRCT domain"/>
    <property type="match status" value="2"/>
</dbReference>
<dbReference type="AlphaFoldDB" id="A0A8S1INN5"/>
<reference evidence="3" key="1">
    <citation type="submission" date="2020-12" db="EMBL/GenBank/DDBJ databases">
        <authorList>
            <person name="Iha C."/>
        </authorList>
    </citation>
    <scope>NUCLEOTIDE SEQUENCE</scope>
</reference>
<dbReference type="PANTHER" id="PTHR14625:SF3">
    <property type="entry name" value="MICROCEPHALIN"/>
    <property type="match status" value="1"/>
</dbReference>
<dbReference type="GO" id="GO:0000278">
    <property type="term" value="P:mitotic cell cycle"/>
    <property type="evidence" value="ECO:0007669"/>
    <property type="project" value="TreeGrafter"/>
</dbReference>
<dbReference type="PROSITE" id="PS50172">
    <property type="entry name" value="BRCT"/>
    <property type="match status" value="2"/>
</dbReference>
<feature type="compositionally biased region" description="Basic residues" evidence="1">
    <location>
        <begin position="550"/>
        <end position="559"/>
    </location>
</feature>
<dbReference type="Proteomes" id="UP000708148">
    <property type="component" value="Unassembled WGS sequence"/>
</dbReference>
<dbReference type="OrthoDB" id="2384350at2759"/>
<dbReference type="PANTHER" id="PTHR14625">
    <property type="entry name" value="MICROCEPHALIN"/>
    <property type="match status" value="1"/>
</dbReference>
<keyword evidence="4" id="KW-1185">Reference proteome</keyword>
<feature type="region of interest" description="Disordered" evidence="1">
    <location>
        <begin position="114"/>
        <end position="170"/>
    </location>
</feature>
<feature type="region of interest" description="Disordered" evidence="1">
    <location>
        <begin position="433"/>
        <end position="457"/>
    </location>
</feature>
<feature type="region of interest" description="Disordered" evidence="1">
    <location>
        <begin position="191"/>
        <end position="211"/>
    </location>
</feature>
<feature type="region of interest" description="Disordered" evidence="1">
    <location>
        <begin position="486"/>
        <end position="581"/>
    </location>
</feature>
<feature type="compositionally biased region" description="Basic and acidic residues" evidence="1">
    <location>
        <begin position="114"/>
        <end position="128"/>
    </location>
</feature>
<dbReference type="EMBL" id="CAJHUC010000319">
    <property type="protein sequence ID" value="CAD7695222.1"/>
    <property type="molecule type" value="Genomic_DNA"/>
</dbReference>
<accession>A0A8S1INN5</accession>
<evidence type="ECO:0000313" key="4">
    <source>
        <dbReference type="Proteomes" id="UP000708148"/>
    </source>
</evidence>
<proteinExistence type="predicted"/>
<gene>
    <name evidence="3" type="ORF">OSTQU699_LOCUS583</name>
</gene>
<dbReference type="SMART" id="SM00292">
    <property type="entry name" value="BRCT"/>
    <property type="match status" value="3"/>
</dbReference>
<evidence type="ECO:0000259" key="2">
    <source>
        <dbReference type="PROSITE" id="PS50172"/>
    </source>
</evidence>
<dbReference type="CDD" id="cd17736">
    <property type="entry name" value="BRCT_microcephalin_rpt2"/>
    <property type="match status" value="1"/>
</dbReference>
<dbReference type="Pfam" id="PF00533">
    <property type="entry name" value="BRCT"/>
    <property type="match status" value="2"/>
</dbReference>
<feature type="compositionally biased region" description="Low complexity" evidence="1">
    <location>
        <begin position="195"/>
        <end position="204"/>
    </location>
</feature>
<evidence type="ECO:0000313" key="3">
    <source>
        <dbReference type="EMBL" id="CAD7695222.1"/>
    </source>
</evidence>
<evidence type="ECO:0000256" key="1">
    <source>
        <dbReference type="SAM" id="MobiDB-lite"/>
    </source>
</evidence>
<name>A0A8S1INN5_9CHLO</name>
<feature type="domain" description="BRCT" evidence="2">
    <location>
        <begin position="605"/>
        <end position="665"/>
    </location>
</feature>
<dbReference type="InterPro" id="IPR001357">
    <property type="entry name" value="BRCT_dom"/>
</dbReference>
<comment type="caution">
    <text evidence="3">The sequence shown here is derived from an EMBL/GenBank/DDBJ whole genome shotgun (WGS) entry which is preliminary data.</text>
</comment>
<dbReference type="InterPro" id="IPR022047">
    <property type="entry name" value="Microcephalin-like"/>
</dbReference>
<dbReference type="SUPFAM" id="SSF52113">
    <property type="entry name" value="BRCT domain"/>
    <property type="match status" value="2"/>
</dbReference>
<feature type="domain" description="BRCT" evidence="2">
    <location>
        <begin position="20"/>
        <end position="128"/>
    </location>
</feature>
<organism evidence="3 4">
    <name type="scientific">Ostreobium quekettii</name>
    <dbReference type="NCBI Taxonomy" id="121088"/>
    <lineage>
        <taxon>Eukaryota</taxon>
        <taxon>Viridiplantae</taxon>
        <taxon>Chlorophyta</taxon>
        <taxon>core chlorophytes</taxon>
        <taxon>Ulvophyceae</taxon>
        <taxon>TCBD clade</taxon>
        <taxon>Bryopsidales</taxon>
        <taxon>Ostreobineae</taxon>
        <taxon>Ostreobiaceae</taxon>
        <taxon>Ostreobium</taxon>
    </lineage>
</organism>
<feature type="compositionally biased region" description="Basic residues" evidence="1">
    <location>
        <begin position="145"/>
        <end position="155"/>
    </location>
</feature>